<keyword evidence="5 7" id="KW-0472">Membrane</keyword>
<feature type="compositionally biased region" description="Basic and acidic residues" evidence="6">
    <location>
        <begin position="365"/>
        <end position="378"/>
    </location>
</feature>
<reference evidence="9" key="1">
    <citation type="submission" date="2021-02" db="EMBL/GenBank/DDBJ databases">
        <authorList>
            <person name="Dougan E. K."/>
            <person name="Rhodes N."/>
            <person name="Thang M."/>
            <person name="Chan C."/>
        </authorList>
    </citation>
    <scope>NUCLEOTIDE SEQUENCE</scope>
</reference>
<evidence type="ECO:0000259" key="8">
    <source>
        <dbReference type="Pfam" id="PF05154"/>
    </source>
</evidence>
<evidence type="ECO:0000256" key="1">
    <source>
        <dbReference type="ARBA" id="ARBA00004141"/>
    </source>
</evidence>
<feature type="transmembrane region" description="Helical" evidence="7">
    <location>
        <begin position="16"/>
        <end position="36"/>
    </location>
</feature>
<keyword evidence="3 7" id="KW-0812">Transmembrane</keyword>
<feature type="region of interest" description="Disordered" evidence="6">
    <location>
        <begin position="340"/>
        <end position="384"/>
    </location>
</feature>
<dbReference type="Pfam" id="PF05154">
    <property type="entry name" value="TM2"/>
    <property type="match status" value="1"/>
</dbReference>
<keyword evidence="10" id="KW-1185">Reference proteome</keyword>
<feature type="region of interest" description="Disordered" evidence="6">
    <location>
        <begin position="267"/>
        <end position="296"/>
    </location>
</feature>
<feature type="transmembrane region" description="Helical" evidence="7">
    <location>
        <begin position="81"/>
        <end position="102"/>
    </location>
</feature>
<feature type="non-terminal residue" evidence="9">
    <location>
        <position position="1"/>
    </location>
</feature>
<feature type="compositionally biased region" description="Acidic residues" evidence="6">
    <location>
        <begin position="507"/>
        <end position="518"/>
    </location>
</feature>
<dbReference type="AlphaFoldDB" id="A0A812X6W2"/>
<evidence type="ECO:0000256" key="3">
    <source>
        <dbReference type="ARBA" id="ARBA00022692"/>
    </source>
</evidence>
<dbReference type="InterPro" id="IPR050932">
    <property type="entry name" value="TM2D1-3-like"/>
</dbReference>
<gene>
    <name evidence="9" type="ORF">SNEC2469_LOCUS20780</name>
</gene>
<name>A0A812X6W2_9DINO</name>
<feature type="compositionally biased region" description="Basic and acidic residues" evidence="6">
    <location>
        <begin position="541"/>
        <end position="553"/>
    </location>
</feature>
<comment type="subcellular location">
    <subcellularLocation>
        <location evidence="1">Membrane</location>
        <topology evidence="1">Multi-pass membrane protein</topology>
    </subcellularLocation>
</comment>
<dbReference type="OrthoDB" id="438532at2759"/>
<feature type="region of interest" description="Disordered" evidence="6">
    <location>
        <begin position="469"/>
        <end position="553"/>
    </location>
</feature>
<dbReference type="PANTHER" id="PTHR21016:SF25">
    <property type="entry name" value="TM2 DOMAIN-CONTAINING PROTEIN DDB_G0277895-RELATED"/>
    <property type="match status" value="1"/>
</dbReference>
<feature type="compositionally biased region" description="Basic and acidic residues" evidence="6">
    <location>
        <begin position="270"/>
        <end position="287"/>
    </location>
</feature>
<evidence type="ECO:0000256" key="4">
    <source>
        <dbReference type="ARBA" id="ARBA00022989"/>
    </source>
</evidence>
<keyword evidence="4 7" id="KW-1133">Transmembrane helix</keyword>
<evidence type="ECO:0000313" key="9">
    <source>
        <dbReference type="EMBL" id="CAE7720773.1"/>
    </source>
</evidence>
<dbReference type="Proteomes" id="UP000601435">
    <property type="component" value="Unassembled WGS sequence"/>
</dbReference>
<dbReference type="InterPro" id="IPR007829">
    <property type="entry name" value="TM2"/>
</dbReference>
<protein>
    <recommendedName>
        <fullName evidence="8">TM2 domain-containing protein</fullName>
    </recommendedName>
</protein>
<sequence>GWADPNCETPRKSQRVAFLLSLFGGVLGLDQLYLGFFFPYGLLKLLSLGGLGIWWIYDLVRIGTSPVDTARSFKVARNVPHWAFVLSATIFFVALAFVYSAFSIRRHRVRKQREVMLLQSEGAAIESRRQYSGYGSTLSCRGDWGQAKVKCEFPEAAEAGAELLEVSAETVELEPELEASLLHKKSISVDVVAARGALWGEPQASSLRMKASPFLSKARQAIVEEAKLVTDDVRDIAGGVREGMQLTKQDLQAQTKNWRSAIGARWRSFGQEKEERKGYPPETKEADGTGESPASGLQAVRQNIAMTADVSKDMWRDVKELKQEVMSEVRHSVHDLRQVGKQVFGGTEATAERDAKPLDDDEDAHDAGEASDSKEGRSPRGLGKVKTAVFRKAGDLREGLRNRLQEEPKEEAFWMLPSTRANYADLSAPNSHEAVNRMRSLGGKLKGSLARKGREVSSGVVSIAQGVRQKGQSLKEAVGTGLPAPQKSDSDALDDANLGDSIFAIGSDEEDAWSDGDDFWDRPSDSETAASAAGPSLEGSEAAREGPAEAEPK</sequence>
<evidence type="ECO:0000256" key="7">
    <source>
        <dbReference type="SAM" id="Phobius"/>
    </source>
</evidence>
<accession>A0A812X6W2</accession>
<evidence type="ECO:0000256" key="6">
    <source>
        <dbReference type="SAM" id="MobiDB-lite"/>
    </source>
</evidence>
<dbReference type="EMBL" id="CAJNJA010036459">
    <property type="protein sequence ID" value="CAE7720773.1"/>
    <property type="molecule type" value="Genomic_DNA"/>
</dbReference>
<evidence type="ECO:0000256" key="5">
    <source>
        <dbReference type="ARBA" id="ARBA00023136"/>
    </source>
</evidence>
<comment type="caution">
    <text evidence="9">The sequence shown here is derived from an EMBL/GenBank/DDBJ whole genome shotgun (WGS) entry which is preliminary data.</text>
</comment>
<dbReference type="PANTHER" id="PTHR21016">
    <property type="entry name" value="BETA-AMYLOID BINDING PROTEIN-RELATED"/>
    <property type="match status" value="1"/>
</dbReference>
<evidence type="ECO:0000313" key="10">
    <source>
        <dbReference type="Proteomes" id="UP000601435"/>
    </source>
</evidence>
<comment type="similarity">
    <text evidence="2">Belongs to the TM2 family.</text>
</comment>
<evidence type="ECO:0000256" key="2">
    <source>
        <dbReference type="ARBA" id="ARBA00008284"/>
    </source>
</evidence>
<organism evidence="9 10">
    <name type="scientific">Symbiodinium necroappetens</name>
    <dbReference type="NCBI Taxonomy" id="1628268"/>
    <lineage>
        <taxon>Eukaryota</taxon>
        <taxon>Sar</taxon>
        <taxon>Alveolata</taxon>
        <taxon>Dinophyceae</taxon>
        <taxon>Suessiales</taxon>
        <taxon>Symbiodiniaceae</taxon>
        <taxon>Symbiodinium</taxon>
    </lineage>
</organism>
<dbReference type="GO" id="GO:0016020">
    <property type="term" value="C:membrane"/>
    <property type="evidence" value="ECO:0007669"/>
    <property type="project" value="UniProtKB-SubCell"/>
</dbReference>
<feature type="domain" description="TM2" evidence="8">
    <location>
        <begin position="11"/>
        <end position="60"/>
    </location>
</feature>
<proteinExistence type="inferred from homology"/>